<dbReference type="InterPro" id="IPR001452">
    <property type="entry name" value="SH3_domain"/>
</dbReference>
<gene>
    <name evidence="5" type="ORF">LTR32_006030</name>
</gene>
<evidence type="ECO:0000256" key="3">
    <source>
        <dbReference type="SAM" id="MobiDB-lite"/>
    </source>
</evidence>
<dbReference type="Proteomes" id="UP001308179">
    <property type="component" value="Unassembled WGS sequence"/>
</dbReference>
<name>A0ABR0L029_9PEZI</name>
<comment type="caution">
    <text evidence="5">The sequence shown here is derived from an EMBL/GenBank/DDBJ whole genome shotgun (WGS) entry which is preliminary data.</text>
</comment>
<dbReference type="SUPFAM" id="SSF50044">
    <property type="entry name" value="SH3-domain"/>
    <property type="match status" value="1"/>
</dbReference>
<dbReference type="PANTHER" id="PTHR47174">
    <property type="entry name" value="BRIDGING INTEGRATOR 3"/>
    <property type="match status" value="1"/>
</dbReference>
<dbReference type="Gene3D" id="1.20.1270.60">
    <property type="entry name" value="Arfaptin homology (AH) domain/BAR domain"/>
    <property type="match status" value="1"/>
</dbReference>
<accession>A0ABR0L029</accession>
<feature type="domain" description="SH3" evidence="4">
    <location>
        <begin position="290"/>
        <end position="353"/>
    </location>
</feature>
<evidence type="ECO:0000256" key="1">
    <source>
        <dbReference type="ARBA" id="ARBA00022443"/>
    </source>
</evidence>
<dbReference type="PROSITE" id="PS50002">
    <property type="entry name" value="SH3"/>
    <property type="match status" value="1"/>
</dbReference>
<protein>
    <recommendedName>
        <fullName evidence="4">SH3 domain-containing protein</fullName>
    </recommendedName>
</protein>
<evidence type="ECO:0000256" key="2">
    <source>
        <dbReference type="PROSITE-ProRule" id="PRU00192"/>
    </source>
</evidence>
<keyword evidence="6" id="KW-1185">Reference proteome</keyword>
<reference evidence="5 6" key="1">
    <citation type="submission" date="2023-08" db="EMBL/GenBank/DDBJ databases">
        <title>Black Yeasts Isolated from many extreme environments.</title>
        <authorList>
            <person name="Coleine C."/>
            <person name="Stajich J.E."/>
            <person name="Selbmann L."/>
        </authorList>
    </citation>
    <scope>NUCLEOTIDE SEQUENCE [LARGE SCALE GENOMIC DNA]</scope>
    <source>
        <strain evidence="5 6">CCFEE 5386</strain>
    </source>
</reference>
<dbReference type="SUPFAM" id="SSF103657">
    <property type="entry name" value="BAR/IMD domain-like"/>
    <property type="match status" value="1"/>
</dbReference>
<dbReference type="EMBL" id="JAVRRR010000593">
    <property type="protein sequence ID" value="KAK5141392.1"/>
    <property type="molecule type" value="Genomic_DNA"/>
</dbReference>
<evidence type="ECO:0000313" key="6">
    <source>
        <dbReference type="Proteomes" id="UP001308179"/>
    </source>
</evidence>
<dbReference type="InterPro" id="IPR046982">
    <property type="entry name" value="BIN3/RVS161-like"/>
</dbReference>
<dbReference type="PRINTS" id="PR00452">
    <property type="entry name" value="SH3DOMAIN"/>
</dbReference>
<sequence>MKSMQRRVGGLLMKRKDDEADVGNILAEFKAVDEMLTQLIKDLTAYRNSWDDILKLQYDTIEALAFLYKPLEPTSDPDQRRPPTTTPQTYMQKCLGLQKVYSEVKTDLSTELNLIDSKLVRPATEAKAATKSLGKTMKHRENCKLDYERYLSRAEHGRKKDTRSMKEEASLAAHESNLAQAQIDYETADDQVKQTFPPVTAAILDLMPYLLANQVQLQTTLVGQLGGGGSVGRLSGADYFPPQNGARSSSATIPSPSSSAAFTAAALAAAGKKKPPPPPSKPALAAKSPPPAEYVTAMYDFEGQDAGDLVFREGERILVLERTGVVEDWWVGEVVGREGERGGRGSFPGNYVR</sequence>
<dbReference type="Gene3D" id="2.30.30.40">
    <property type="entry name" value="SH3 Domains"/>
    <property type="match status" value="1"/>
</dbReference>
<dbReference type="Pfam" id="PF00018">
    <property type="entry name" value="SH3_1"/>
    <property type="match status" value="1"/>
</dbReference>
<keyword evidence="1 2" id="KW-0728">SH3 domain</keyword>
<dbReference type="PANTHER" id="PTHR47174:SF2">
    <property type="entry name" value="SH3 DOMAIN SIGNALLING PROTEIN (AFU_ORTHOLOGUE AFUA_5G07670)"/>
    <property type="match status" value="1"/>
</dbReference>
<dbReference type="SMART" id="SM00326">
    <property type="entry name" value="SH3"/>
    <property type="match status" value="1"/>
</dbReference>
<organism evidence="5 6">
    <name type="scientific">Rachicladosporium monterosium</name>
    <dbReference type="NCBI Taxonomy" id="1507873"/>
    <lineage>
        <taxon>Eukaryota</taxon>
        <taxon>Fungi</taxon>
        <taxon>Dikarya</taxon>
        <taxon>Ascomycota</taxon>
        <taxon>Pezizomycotina</taxon>
        <taxon>Dothideomycetes</taxon>
        <taxon>Dothideomycetidae</taxon>
        <taxon>Cladosporiales</taxon>
        <taxon>Cladosporiaceae</taxon>
        <taxon>Rachicladosporium</taxon>
    </lineage>
</organism>
<feature type="region of interest" description="Disordered" evidence="3">
    <location>
        <begin position="268"/>
        <end position="289"/>
    </location>
</feature>
<dbReference type="InterPro" id="IPR027267">
    <property type="entry name" value="AH/BAR_dom_sf"/>
</dbReference>
<proteinExistence type="predicted"/>
<evidence type="ECO:0000259" key="4">
    <source>
        <dbReference type="PROSITE" id="PS50002"/>
    </source>
</evidence>
<dbReference type="InterPro" id="IPR036028">
    <property type="entry name" value="SH3-like_dom_sf"/>
</dbReference>
<evidence type="ECO:0000313" key="5">
    <source>
        <dbReference type="EMBL" id="KAK5141392.1"/>
    </source>
</evidence>